<organism evidence="1 2">
    <name type="scientific">Natronomonas salsuginis</name>
    <dbReference type="NCBI Taxonomy" id="2217661"/>
    <lineage>
        <taxon>Archaea</taxon>
        <taxon>Methanobacteriati</taxon>
        <taxon>Methanobacteriota</taxon>
        <taxon>Stenosarchaea group</taxon>
        <taxon>Halobacteria</taxon>
        <taxon>Halobacteriales</taxon>
        <taxon>Natronomonadaceae</taxon>
        <taxon>Natronomonas</taxon>
    </lineage>
</organism>
<dbReference type="OrthoDB" id="170401at2157"/>
<comment type="caution">
    <text evidence="1">The sequence shown here is derived from an EMBL/GenBank/DDBJ whole genome shotgun (WGS) entry which is preliminary data.</text>
</comment>
<dbReference type="PANTHER" id="PTHR20275">
    <property type="entry name" value="NAD KINASE"/>
    <property type="match status" value="1"/>
</dbReference>
<accession>A0A4U5JG71</accession>
<sequence length="246" mass="25265">MSGQRVGIVGSERVTEAIEAAGGEPVDDDRAFDTVAFVVAETESAITDLARDGLDAPILAVEVEGIPSVPIDRLEASIERIRHGSVPTMRHPVVTAAGSFDPIGAVFDVALMAAEPARISEFSVHCAGEEISRFRADGVVASTPAGSVGYNRNAGGPTVALGTGVASIVPIAPFATAAGDWVLSIDDVELRVERDETPVELLADGRRELPVAADDAIALSTAGTIETYAPPGATGAFGDWTGTDGD</sequence>
<dbReference type="InterPro" id="IPR016064">
    <property type="entry name" value="NAD/diacylglycerol_kinase_sf"/>
</dbReference>
<protein>
    <submittedName>
        <fullName evidence="1">NAD(+)/NADH kinase</fullName>
    </submittedName>
</protein>
<dbReference type="EMBL" id="QKNX01000001">
    <property type="protein sequence ID" value="TKR28224.1"/>
    <property type="molecule type" value="Genomic_DNA"/>
</dbReference>
<dbReference type="Pfam" id="PF20143">
    <property type="entry name" value="NAD_kinase_C"/>
    <property type="match status" value="1"/>
</dbReference>
<gene>
    <name evidence="1" type="ORF">DM868_03900</name>
</gene>
<dbReference type="RefSeq" id="WP_137275524.1">
    <property type="nucleotide sequence ID" value="NZ_QKNX01000001.1"/>
</dbReference>
<keyword evidence="2" id="KW-1185">Reference proteome</keyword>
<name>A0A4U5JG71_9EURY</name>
<dbReference type="GO" id="GO:0019674">
    <property type="term" value="P:NAD+ metabolic process"/>
    <property type="evidence" value="ECO:0007669"/>
    <property type="project" value="InterPro"/>
</dbReference>
<dbReference type="AlphaFoldDB" id="A0A4U5JG71"/>
<dbReference type="Gene3D" id="2.60.200.30">
    <property type="entry name" value="Probable inorganic polyphosphate/atp-NAD kinase, domain 2"/>
    <property type="match status" value="1"/>
</dbReference>
<dbReference type="SUPFAM" id="SSF111331">
    <property type="entry name" value="NAD kinase/diacylglycerol kinase-like"/>
    <property type="match status" value="1"/>
</dbReference>
<dbReference type="GO" id="GO:0003951">
    <property type="term" value="F:NAD+ kinase activity"/>
    <property type="evidence" value="ECO:0007669"/>
    <property type="project" value="InterPro"/>
</dbReference>
<evidence type="ECO:0000313" key="1">
    <source>
        <dbReference type="EMBL" id="TKR28224.1"/>
    </source>
</evidence>
<dbReference type="InterPro" id="IPR017437">
    <property type="entry name" value="ATP-NAD_kinase_PpnK-typ_C"/>
</dbReference>
<proteinExistence type="predicted"/>
<keyword evidence="1" id="KW-0418">Kinase</keyword>
<dbReference type="PANTHER" id="PTHR20275:SF0">
    <property type="entry name" value="NAD KINASE"/>
    <property type="match status" value="1"/>
</dbReference>
<reference evidence="1 2" key="1">
    <citation type="submission" date="2019-04" db="EMBL/GenBank/DDBJ databases">
        <title>Natronomonas sp. F20-122 a newhaloarchaeon isolated from a saline saltern of Isla Bacuta, Huelva, Spain.</title>
        <authorList>
            <person name="Duran-Viseras A."/>
            <person name="Sanchez-Porro C."/>
            <person name="Ventosa A."/>
        </authorList>
    </citation>
    <scope>NUCLEOTIDE SEQUENCE [LARGE SCALE GENOMIC DNA]</scope>
    <source>
        <strain evidence="1 2">F20-122</strain>
    </source>
</reference>
<evidence type="ECO:0000313" key="2">
    <source>
        <dbReference type="Proteomes" id="UP000308037"/>
    </source>
</evidence>
<dbReference type="Proteomes" id="UP000308037">
    <property type="component" value="Unassembled WGS sequence"/>
</dbReference>
<dbReference type="GO" id="GO:0006741">
    <property type="term" value="P:NADP+ biosynthetic process"/>
    <property type="evidence" value="ECO:0007669"/>
    <property type="project" value="TreeGrafter"/>
</dbReference>
<keyword evidence="1" id="KW-0808">Transferase</keyword>